<dbReference type="GO" id="GO:0005886">
    <property type="term" value="C:plasma membrane"/>
    <property type="evidence" value="ECO:0007669"/>
    <property type="project" value="TreeGrafter"/>
</dbReference>
<evidence type="ECO:0000256" key="6">
    <source>
        <dbReference type="SAM" id="Phobius"/>
    </source>
</evidence>
<feature type="transmembrane region" description="Helical" evidence="6">
    <location>
        <begin position="267"/>
        <end position="289"/>
    </location>
</feature>
<feature type="transmembrane region" description="Helical" evidence="6">
    <location>
        <begin position="349"/>
        <end position="369"/>
    </location>
</feature>
<keyword evidence="4 6" id="KW-0472">Membrane</keyword>
<dbReference type="Gene3D" id="1.20.1720.10">
    <property type="entry name" value="Multidrug resistance protein D"/>
    <property type="match status" value="1"/>
</dbReference>
<dbReference type="PROSITE" id="PS50850">
    <property type="entry name" value="MFS"/>
    <property type="match status" value="1"/>
</dbReference>
<protein>
    <submittedName>
        <fullName evidence="8">Major facilitator superfamily protein</fullName>
    </submittedName>
</protein>
<feature type="region of interest" description="Disordered" evidence="5">
    <location>
        <begin position="1"/>
        <end position="25"/>
    </location>
</feature>
<feature type="transmembrane region" description="Helical" evidence="6">
    <location>
        <begin position="129"/>
        <end position="152"/>
    </location>
</feature>
<feature type="transmembrane region" description="Helical" evidence="6">
    <location>
        <begin position="309"/>
        <end position="329"/>
    </location>
</feature>
<evidence type="ECO:0000256" key="1">
    <source>
        <dbReference type="ARBA" id="ARBA00004141"/>
    </source>
</evidence>
<dbReference type="EMBL" id="JACAZE010000011">
    <property type="protein sequence ID" value="KAF7304571.1"/>
    <property type="molecule type" value="Genomic_DNA"/>
</dbReference>
<evidence type="ECO:0000313" key="9">
    <source>
        <dbReference type="Proteomes" id="UP000613580"/>
    </source>
</evidence>
<dbReference type="PRINTS" id="PR01036">
    <property type="entry name" value="TCRTETB"/>
</dbReference>
<evidence type="ECO:0000313" key="8">
    <source>
        <dbReference type="EMBL" id="KAF7304571.1"/>
    </source>
</evidence>
<dbReference type="Proteomes" id="UP000613580">
    <property type="component" value="Unassembled WGS sequence"/>
</dbReference>
<dbReference type="Gene3D" id="1.20.1250.20">
    <property type="entry name" value="MFS general substrate transporter like domains"/>
    <property type="match status" value="1"/>
</dbReference>
<evidence type="ECO:0000256" key="4">
    <source>
        <dbReference type="ARBA" id="ARBA00023136"/>
    </source>
</evidence>
<keyword evidence="3 6" id="KW-1133">Transmembrane helix</keyword>
<feature type="transmembrane region" description="Helical" evidence="6">
    <location>
        <begin position="164"/>
        <end position="186"/>
    </location>
</feature>
<dbReference type="OrthoDB" id="10021397at2759"/>
<feature type="domain" description="Major facilitator superfamily (MFS) profile" evidence="7">
    <location>
        <begin position="41"/>
        <end position="540"/>
    </location>
</feature>
<evidence type="ECO:0000259" key="7">
    <source>
        <dbReference type="PROSITE" id="PS50850"/>
    </source>
</evidence>
<gene>
    <name evidence="8" type="ORF">HMN09_00859800</name>
</gene>
<evidence type="ECO:0000256" key="5">
    <source>
        <dbReference type="SAM" id="MobiDB-lite"/>
    </source>
</evidence>
<organism evidence="8 9">
    <name type="scientific">Mycena chlorophos</name>
    <name type="common">Agaric fungus</name>
    <name type="synonym">Agaricus chlorophos</name>
    <dbReference type="NCBI Taxonomy" id="658473"/>
    <lineage>
        <taxon>Eukaryota</taxon>
        <taxon>Fungi</taxon>
        <taxon>Dikarya</taxon>
        <taxon>Basidiomycota</taxon>
        <taxon>Agaricomycotina</taxon>
        <taxon>Agaricomycetes</taxon>
        <taxon>Agaricomycetidae</taxon>
        <taxon>Agaricales</taxon>
        <taxon>Marasmiineae</taxon>
        <taxon>Mycenaceae</taxon>
        <taxon>Mycena</taxon>
    </lineage>
</organism>
<feature type="transmembrane region" description="Helical" evidence="6">
    <location>
        <begin position="376"/>
        <end position="394"/>
    </location>
</feature>
<feature type="transmembrane region" description="Helical" evidence="6">
    <location>
        <begin position="241"/>
        <end position="261"/>
    </location>
</feature>
<proteinExistence type="predicted"/>
<dbReference type="GO" id="GO:0022857">
    <property type="term" value="F:transmembrane transporter activity"/>
    <property type="evidence" value="ECO:0007669"/>
    <property type="project" value="InterPro"/>
</dbReference>
<dbReference type="InterPro" id="IPR011701">
    <property type="entry name" value="MFS"/>
</dbReference>
<keyword evidence="2 6" id="KW-0812">Transmembrane</keyword>
<evidence type="ECO:0000256" key="3">
    <source>
        <dbReference type="ARBA" id="ARBA00022989"/>
    </source>
</evidence>
<keyword evidence="9" id="KW-1185">Reference proteome</keyword>
<dbReference type="SUPFAM" id="SSF103473">
    <property type="entry name" value="MFS general substrate transporter"/>
    <property type="match status" value="1"/>
</dbReference>
<dbReference type="PANTHER" id="PTHR23501:SF198">
    <property type="entry name" value="AZOLE RESISTANCE PROTEIN 1-RELATED"/>
    <property type="match status" value="1"/>
</dbReference>
<accession>A0A8H6STS1</accession>
<feature type="transmembrane region" description="Helical" evidence="6">
    <location>
        <begin position="105"/>
        <end position="123"/>
    </location>
</feature>
<feature type="transmembrane region" description="Helical" evidence="6">
    <location>
        <begin position="31"/>
        <end position="53"/>
    </location>
</feature>
<comment type="subcellular location">
    <subcellularLocation>
        <location evidence="1">Membrane</location>
        <topology evidence="1">Multi-pass membrane protein</topology>
    </subcellularLocation>
</comment>
<feature type="compositionally biased region" description="Basic and acidic residues" evidence="5">
    <location>
        <begin position="553"/>
        <end position="572"/>
    </location>
</feature>
<evidence type="ECO:0000256" key="2">
    <source>
        <dbReference type="ARBA" id="ARBA00022692"/>
    </source>
</evidence>
<dbReference type="PANTHER" id="PTHR23501">
    <property type="entry name" value="MAJOR FACILITATOR SUPERFAMILY"/>
    <property type="match status" value="1"/>
</dbReference>
<dbReference type="InterPro" id="IPR020846">
    <property type="entry name" value="MFS_dom"/>
</dbReference>
<name>A0A8H6STS1_MYCCL</name>
<feature type="region of interest" description="Disordered" evidence="5">
    <location>
        <begin position="547"/>
        <end position="572"/>
    </location>
</feature>
<feature type="transmembrane region" description="Helical" evidence="6">
    <location>
        <begin position="516"/>
        <end position="535"/>
    </location>
</feature>
<dbReference type="InterPro" id="IPR036259">
    <property type="entry name" value="MFS_trans_sf"/>
</dbReference>
<dbReference type="Pfam" id="PF07690">
    <property type="entry name" value="MFS_1"/>
    <property type="match status" value="1"/>
</dbReference>
<reference evidence="8" key="1">
    <citation type="submission" date="2020-05" db="EMBL/GenBank/DDBJ databases">
        <title>Mycena genomes resolve the evolution of fungal bioluminescence.</title>
        <authorList>
            <person name="Tsai I.J."/>
        </authorList>
    </citation>
    <scope>NUCLEOTIDE SEQUENCE</scope>
    <source>
        <strain evidence="8">110903Hualien_Pintung</strain>
    </source>
</reference>
<dbReference type="AlphaFoldDB" id="A0A8H6STS1"/>
<feature type="transmembrane region" description="Helical" evidence="6">
    <location>
        <begin position="198"/>
        <end position="220"/>
    </location>
</feature>
<feature type="transmembrane region" description="Helical" evidence="6">
    <location>
        <begin position="406"/>
        <end position="427"/>
    </location>
</feature>
<comment type="caution">
    <text evidence="8">The sequence shown here is derived from an EMBL/GenBank/DDBJ whole genome shotgun (WGS) entry which is preliminary data.</text>
</comment>
<sequence>MAEQEKTSQDTDSGTVVTPSPSPPAAAGEEYVLTGVRLAVVFGAILLSSSLHALDQTILSTALPKIASDFDAFSLQGWISDAYLLATTVLLLVYGKLLRIFPAKWVLVAGISCFEIGSLVAAVSRNVGALIAGRVISGGGAAGIYVSMIQVISQSTRYEDRPRLFGIFGLVFALCSIIGPLIGGALSDDVTWRWCFFLNLPIGGTSLFVVLLFLPAVPPLGSDPALRSPRARIRQVLQMDLVGAVLQAAAVTTLTMALQWGGNIKPWGSAGVIACFVVSGVTAIAFLLWEHRQGDNALVPFSIFQSRTVYGSVVVNLCMRFGLIVYSYYIPIFYQAARHSSAIRSGIDLLPFLLPTAGLSLICGILVSALGYYYPFLLLSPILIAIGSGLLYTVTTSTNEAHLVGYQILIGVGTGMAMQNAMIVLQVEFKSTPRLLAQSMSLASFAQFLGGTLGLGIAEPVFSSTLTTAFARYAPTVPAALLALAREAPTEIYDAGVFPVQDVAGVVEAYTKSLRVVYLLGVPVAGISLIATLFIKNERYVKPGLPTANAKAKAQEEKTEEQGPQAIEDRVA</sequence>
<feature type="transmembrane region" description="Helical" evidence="6">
    <location>
        <begin position="73"/>
        <end position="93"/>
    </location>
</feature>